<name>R7S3W8_PUNST</name>
<dbReference type="EMBL" id="JH687552">
    <property type="protein sequence ID" value="EIN04903.1"/>
    <property type="molecule type" value="Genomic_DNA"/>
</dbReference>
<dbReference type="HOGENOM" id="CLU_010194_15_2_1"/>
<dbReference type="GO" id="GO:0016491">
    <property type="term" value="F:oxidoreductase activity"/>
    <property type="evidence" value="ECO:0007669"/>
    <property type="project" value="UniProtKB-KW"/>
</dbReference>
<evidence type="ECO:0000256" key="1">
    <source>
        <dbReference type="ARBA" id="ARBA00006484"/>
    </source>
</evidence>
<dbReference type="PRINTS" id="PR00081">
    <property type="entry name" value="GDHRDH"/>
</dbReference>
<dbReference type="InterPro" id="IPR057571">
    <property type="entry name" value="SDR_PhqE-like"/>
</dbReference>
<dbReference type="eggNOG" id="KOG0725">
    <property type="taxonomic scope" value="Eukaryota"/>
</dbReference>
<evidence type="ECO:0000313" key="4">
    <source>
        <dbReference type="EMBL" id="EIN04903.1"/>
    </source>
</evidence>
<dbReference type="InterPro" id="IPR051122">
    <property type="entry name" value="SDR_DHRS6-like"/>
</dbReference>
<evidence type="ECO:0000256" key="2">
    <source>
        <dbReference type="ARBA" id="ARBA00022857"/>
    </source>
</evidence>
<dbReference type="GeneID" id="18876791"/>
<dbReference type="OrthoDB" id="294295at2759"/>
<dbReference type="AlphaFoldDB" id="R7S3W8"/>
<dbReference type="InterPro" id="IPR036291">
    <property type="entry name" value="NAD(P)-bd_dom_sf"/>
</dbReference>
<dbReference type="InterPro" id="IPR002347">
    <property type="entry name" value="SDR_fam"/>
</dbReference>
<dbReference type="PANTHER" id="PTHR43477:SF1">
    <property type="entry name" value="DIHYDROANTICAPSIN 7-DEHYDROGENASE"/>
    <property type="match status" value="1"/>
</dbReference>
<dbReference type="Proteomes" id="UP000054196">
    <property type="component" value="Unassembled WGS sequence"/>
</dbReference>
<dbReference type="RefSeq" id="XP_007387826.1">
    <property type="nucleotide sequence ID" value="XM_007387764.1"/>
</dbReference>
<comment type="similarity">
    <text evidence="1">Belongs to the short-chain dehydrogenases/reductases (SDR) family.</text>
</comment>
<dbReference type="Gene3D" id="3.40.50.720">
    <property type="entry name" value="NAD(P)-binding Rossmann-like Domain"/>
    <property type="match status" value="1"/>
</dbReference>
<reference evidence="5" key="1">
    <citation type="journal article" date="2012" name="Science">
        <title>The Paleozoic origin of enzymatic lignin decomposition reconstructed from 31 fungal genomes.</title>
        <authorList>
            <person name="Floudas D."/>
            <person name="Binder M."/>
            <person name="Riley R."/>
            <person name="Barry K."/>
            <person name="Blanchette R.A."/>
            <person name="Henrissat B."/>
            <person name="Martinez A.T."/>
            <person name="Otillar R."/>
            <person name="Spatafora J.W."/>
            <person name="Yadav J.S."/>
            <person name="Aerts A."/>
            <person name="Benoit I."/>
            <person name="Boyd A."/>
            <person name="Carlson A."/>
            <person name="Copeland A."/>
            <person name="Coutinho P.M."/>
            <person name="de Vries R.P."/>
            <person name="Ferreira P."/>
            <person name="Findley K."/>
            <person name="Foster B."/>
            <person name="Gaskell J."/>
            <person name="Glotzer D."/>
            <person name="Gorecki P."/>
            <person name="Heitman J."/>
            <person name="Hesse C."/>
            <person name="Hori C."/>
            <person name="Igarashi K."/>
            <person name="Jurgens J.A."/>
            <person name="Kallen N."/>
            <person name="Kersten P."/>
            <person name="Kohler A."/>
            <person name="Kuees U."/>
            <person name="Kumar T.K.A."/>
            <person name="Kuo A."/>
            <person name="LaButti K."/>
            <person name="Larrondo L.F."/>
            <person name="Lindquist E."/>
            <person name="Ling A."/>
            <person name="Lombard V."/>
            <person name="Lucas S."/>
            <person name="Lundell T."/>
            <person name="Martin R."/>
            <person name="McLaughlin D.J."/>
            <person name="Morgenstern I."/>
            <person name="Morin E."/>
            <person name="Murat C."/>
            <person name="Nagy L.G."/>
            <person name="Nolan M."/>
            <person name="Ohm R.A."/>
            <person name="Patyshakuliyeva A."/>
            <person name="Rokas A."/>
            <person name="Ruiz-Duenas F.J."/>
            <person name="Sabat G."/>
            <person name="Salamov A."/>
            <person name="Samejima M."/>
            <person name="Schmutz J."/>
            <person name="Slot J.C."/>
            <person name="St John F."/>
            <person name="Stenlid J."/>
            <person name="Sun H."/>
            <person name="Sun S."/>
            <person name="Syed K."/>
            <person name="Tsang A."/>
            <person name="Wiebenga A."/>
            <person name="Young D."/>
            <person name="Pisabarro A."/>
            <person name="Eastwood D.C."/>
            <person name="Martin F."/>
            <person name="Cullen D."/>
            <person name="Grigoriev I.V."/>
            <person name="Hibbett D.S."/>
        </authorList>
    </citation>
    <scope>NUCLEOTIDE SEQUENCE [LARGE SCALE GENOMIC DNA]</scope>
    <source>
        <strain evidence="5">HHB-11173 SS5</strain>
    </source>
</reference>
<gene>
    <name evidence="4" type="ORF">PUNSTDRAFT_116210</name>
</gene>
<organism evidence="4 5">
    <name type="scientific">Punctularia strigosozonata (strain HHB-11173)</name>
    <name type="common">White-rot fungus</name>
    <dbReference type="NCBI Taxonomy" id="741275"/>
    <lineage>
        <taxon>Eukaryota</taxon>
        <taxon>Fungi</taxon>
        <taxon>Dikarya</taxon>
        <taxon>Basidiomycota</taxon>
        <taxon>Agaricomycotina</taxon>
        <taxon>Agaricomycetes</taxon>
        <taxon>Corticiales</taxon>
        <taxon>Punctulariaceae</taxon>
        <taxon>Punctularia</taxon>
    </lineage>
</organism>
<dbReference type="KEGG" id="psq:PUNSTDRAFT_116210"/>
<dbReference type="PANTHER" id="PTHR43477">
    <property type="entry name" value="DIHYDROANTICAPSIN 7-DEHYDROGENASE"/>
    <property type="match status" value="1"/>
</dbReference>
<keyword evidence="3" id="KW-0560">Oxidoreductase</keyword>
<evidence type="ECO:0000256" key="3">
    <source>
        <dbReference type="ARBA" id="ARBA00023002"/>
    </source>
</evidence>
<proteinExistence type="inferred from homology"/>
<keyword evidence="5" id="KW-1185">Reference proteome</keyword>
<dbReference type="Pfam" id="PF23441">
    <property type="entry name" value="SDR"/>
    <property type="match status" value="1"/>
</dbReference>
<accession>R7S3W8</accession>
<sequence>MSDKLRGKRVVIVGGSSGIGFGVAKLALTAGASVIISSSNQTKVDAAVKRLVDLDVGGPVEGKVLDVKGGESAVKAFFEALPEFNHLIWTAGDFFPLNYPNGDLTGVQDTFVVRTLGPIYAGKYAPSRMPKSSDSSIILTCGSVSRKPSKGMAIGAAVSGATERFAKGLAVELAPIRVNAVSPGAVQTELWDALPAESVQALLSTLTQKLLVQHVADADEAAEPYLYLMRSAYVTGEVVNVDGGAVLA</sequence>
<dbReference type="OMA" id="KCGFITG"/>
<protein>
    <submittedName>
        <fullName evidence="4">Short chain dehydrogenase</fullName>
    </submittedName>
</protein>
<dbReference type="SUPFAM" id="SSF51735">
    <property type="entry name" value="NAD(P)-binding Rossmann-fold domains"/>
    <property type="match status" value="1"/>
</dbReference>
<dbReference type="CDD" id="cd05233">
    <property type="entry name" value="SDR_c"/>
    <property type="match status" value="1"/>
</dbReference>
<evidence type="ECO:0000313" key="5">
    <source>
        <dbReference type="Proteomes" id="UP000054196"/>
    </source>
</evidence>
<keyword evidence="2" id="KW-0521">NADP</keyword>